<dbReference type="Gene3D" id="3.30.70.270">
    <property type="match status" value="1"/>
</dbReference>
<gene>
    <name evidence="2" type="ORF">O4213_06485</name>
</gene>
<dbReference type="SMART" id="SM00267">
    <property type="entry name" value="GGDEF"/>
    <property type="match status" value="1"/>
</dbReference>
<dbReference type="InterPro" id="IPR052155">
    <property type="entry name" value="Biofilm_reg_signaling"/>
</dbReference>
<dbReference type="InterPro" id="IPR000160">
    <property type="entry name" value="GGDEF_dom"/>
</dbReference>
<dbReference type="Proteomes" id="UP001067235">
    <property type="component" value="Unassembled WGS sequence"/>
</dbReference>
<dbReference type="InterPro" id="IPR029787">
    <property type="entry name" value="Nucleotide_cyclase"/>
</dbReference>
<dbReference type="Pfam" id="PF00990">
    <property type="entry name" value="GGDEF"/>
    <property type="match status" value="1"/>
</dbReference>
<feature type="domain" description="GGDEF" evidence="1">
    <location>
        <begin position="164"/>
        <end position="301"/>
    </location>
</feature>
<evidence type="ECO:0000313" key="2">
    <source>
        <dbReference type="EMBL" id="MCZ4549620.1"/>
    </source>
</evidence>
<sequence length="301" mass="32003">MFSATAGSGTQFTVEEVASIHAVVAQLPIAAVVFSLESSVIAANGECRQLLGYDSDDLTGAPIADLLPDSGLATLQFDPCGRTNPAGGLRRLRRSDGTHVSCWLHLGAGILAGRRVVIACMDLVSPMVHETDLWRTRAERDDLTGLYRRSAFLDHVNRWIADDRTLILAFIDVDDLKHINDTHGHSAGDCVLQAVAHRLLNWLPPGALAGRFAGDEFVLALSAADGSYTIEGLCTGLRDHLCGELVAWRGGSLFLSVSIGAVIGASGEDGAPLVARADEQMYAAKAAAHLARGRRSEAPTR</sequence>
<dbReference type="SUPFAM" id="SSF55073">
    <property type="entry name" value="Nucleotide cyclase"/>
    <property type="match status" value="1"/>
</dbReference>
<dbReference type="Gene3D" id="3.30.450.20">
    <property type="entry name" value="PAS domain"/>
    <property type="match status" value="1"/>
</dbReference>
<dbReference type="InterPro" id="IPR043128">
    <property type="entry name" value="Rev_trsase/Diguanyl_cyclase"/>
</dbReference>
<dbReference type="InterPro" id="IPR000014">
    <property type="entry name" value="PAS"/>
</dbReference>
<dbReference type="SUPFAM" id="SSF55785">
    <property type="entry name" value="PYP-like sensor domain (PAS domain)"/>
    <property type="match status" value="1"/>
</dbReference>
<accession>A0ABT4MRJ1</accession>
<dbReference type="PANTHER" id="PTHR44757">
    <property type="entry name" value="DIGUANYLATE CYCLASE DGCP"/>
    <property type="match status" value="1"/>
</dbReference>
<dbReference type="PROSITE" id="PS50887">
    <property type="entry name" value="GGDEF"/>
    <property type="match status" value="1"/>
</dbReference>
<dbReference type="RefSeq" id="WP_301570134.1">
    <property type="nucleotide sequence ID" value="NZ_JAPWIE010000002.1"/>
</dbReference>
<dbReference type="CDD" id="cd01949">
    <property type="entry name" value="GGDEF"/>
    <property type="match status" value="1"/>
</dbReference>
<dbReference type="PANTHER" id="PTHR44757:SF2">
    <property type="entry name" value="BIOFILM ARCHITECTURE MAINTENANCE PROTEIN MBAA"/>
    <property type="match status" value="1"/>
</dbReference>
<proteinExistence type="predicted"/>
<dbReference type="NCBIfam" id="TIGR00254">
    <property type="entry name" value="GGDEF"/>
    <property type="match status" value="1"/>
</dbReference>
<dbReference type="EMBL" id="JAPWIE010000002">
    <property type="protein sequence ID" value="MCZ4549620.1"/>
    <property type="molecule type" value="Genomic_DNA"/>
</dbReference>
<evidence type="ECO:0000313" key="3">
    <source>
        <dbReference type="Proteomes" id="UP001067235"/>
    </source>
</evidence>
<reference evidence="2" key="1">
    <citation type="submission" date="2022-12" db="EMBL/GenBank/DDBJ databases">
        <authorList>
            <person name="Krivoruchko A.V."/>
            <person name="Elkin A."/>
        </authorList>
    </citation>
    <scope>NUCLEOTIDE SEQUENCE</scope>
    <source>
        <strain evidence="2">IEGM 1388</strain>
    </source>
</reference>
<keyword evidence="3" id="KW-1185">Reference proteome</keyword>
<evidence type="ECO:0000259" key="1">
    <source>
        <dbReference type="PROSITE" id="PS50887"/>
    </source>
</evidence>
<dbReference type="NCBIfam" id="TIGR00229">
    <property type="entry name" value="sensory_box"/>
    <property type="match status" value="1"/>
</dbReference>
<dbReference type="InterPro" id="IPR035965">
    <property type="entry name" value="PAS-like_dom_sf"/>
</dbReference>
<name>A0ABT4MRJ1_GORRU</name>
<protein>
    <submittedName>
        <fullName evidence="2">Sensor domain-containing diguanylate cyclase</fullName>
    </submittedName>
</protein>
<organism evidence="2 3">
    <name type="scientific">Gordonia rubripertincta</name>
    <name type="common">Rhodococcus corallinus</name>
    <dbReference type="NCBI Taxonomy" id="36822"/>
    <lineage>
        <taxon>Bacteria</taxon>
        <taxon>Bacillati</taxon>
        <taxon>Actinomycetota</taxon>
        <taxon>Actinomycetes</taxon>
        <taxon>Mycobacteriales</taxon>
        <taxon>Gordoniaceae</taxon>
        <taxon>Gordonia</taxon>
    </lineage>
</organism>
<comment type="caution">
    <text evidence="2">The sequence shown here is derived from an EMBL/GenBank/DDBJ whole genome shotgun (WGS) entry which is preliminary data.</text>
</comment>